<dbReference type="GO" id="GO:0046872">
    <property type="term" value="F:metal ion binding"/>
    <property type="evidence" value="ECO:0007669"/>
    <property type="project" value="UniProtKB-KW"/>
</dbReference>
<evidence type="ECO:0000256" key="7">
    <source>
        <dbReference type="ARBA" id="ARBA00023080"/>
    </source>
</evidence>
<keyword evidence="8" id="KW-0464">Manganese</keyword>
<dbReference type="EMBL" id="PEVC01000036">
    <property type="protein sequence ID" value="PIV00980.1"/>
    <property type="molecule type" value="Genomic_DNA"/>
</dbReference>
<comment type="catalytic activity">
    <reaction evidence="11">
        <text>XTP + H2O = XDP + phosphate + H(+)</text>
        <dbReference type="Rhea" id="RHEA:28406"/>
        <dbReference type="ChEBI" id="CHEBI:15377"/>
        <dbReference type="ChEBI" id="CHEBI:15378"/>
        <dbReference type="ChEBI" id="CHEBI:43474"/>
        <dbReference type="ChEBI" id="CHEBI:59884"/>
        <dbReference type="ChEBI" id="CHEBI:61314"/>
        <dbReference type="EC" id="3.6.1.73"/>
    </reaction>
</comment>
<dbReference type="GO" id="GO:0000166">
    <property type="term" value="F:nucleotide binding"/>
    <property type="evidence" value="ECO:0007669"/>
    <property type="project" value="UniProtKB-KW"/>
</dbReference>
<sequence length="130" mass="14711">MSHSREQKTELKTLLKKIKKADFAVGLEGGFEETKEGTFLCGYAAVIDKKENFGIGGSSRVLVPERIVAEVKKGKELGEVMDKLRGQKNTKQHDGAVGYFTRNLIPRTKWFETTLICALSHFMKKELYKE</sequence>
<proteinExistence type="predicted"/>
<dbReference type="InterPro" id="IPR050299">
    <property type="entry name" value="YjjX_NTPase"/>
</dbReference>
<dbReference type="GO" id="GO:0103023">
    <property type="term" value="F:ITPase activity"/>
    <property type="evidence" value="ECO:0007669"/>
    <property type="project" value="UniProtKB-EC"/>
</dbReference>
<evidence type="ECO:0000256" key="10">
    <source>
        <dbReference type="ARBA" id="ARBA00048174"/>
    </source>
</evidence>
<evidence type="ECO:0000256" key="4">
    <source>
        <dbReference type="ARBA" id="ARBA00022741"/>
    </source>
</evidence>
<dbReference type="Gene3D" id="3.90.950.10">
    <property type="match status" value="1"/>
</dbReference>
<keyword evidence="7" id="KW-0546">Nucleotide metabolism</keyword>
<evidence type="ECO:0000256" key="9">
    <source>
        <dbReference type="ARBA" id="ARBA00038901"/>
    </source>
</evidence>
<evidence type="ECO:0000259" key="12">
    <source>
        <dbReference type="Pfam" id="PF01931"/>
    </source>
</evidence>
<evidence type="ECO:0000256" key="2">
    <source>
        <dbReference type="ARBA" id="ARBA00001946"/>
    </source>
</evidence>
<keyword evidence="4" id="KW-0547">Nucleotide-binding</keyword>
<dbReference type="Pfam" id="PF01931">
    <property type="entry name" value="NTPase_I-T"/>
    <property type="match status" value="1"/>
</dbReference>
<dbReference type="EC" id="3.6.1.73" evidence="9"/>
<name>A0A2M7BD43_9BACT</name>
<accession>A0A2M7BD43</accession>
<gene>
    <name evidence="13" type="ORF">COS54_01805</name>
</gene>
<evidence type="ECO:0000256" key="8">
    <source>
        <dbReference type="ARBA" id="ARBA00023211"/>
    </source>
</evidence>
<organism evidence="13 14">
    <name type="scientific">Candidatus Shapirobacteria bacterium CG03_land_8_20_14_0_80_39_12</name>
    <dbReference type="NCBI Taxonomy" id="1974879"/>
    <lineage>
        <taxon>Bacteria</taxon>
        <taxon>Candidatus Shapironibacteriota</taxon>
    </lineage>
</organism>
<dbReference type="GO" id="GO:0006772">
    <property type="term" value="P:thiamine metabolic process"/>
    <property type="evidence" value="ECO:0007669"/>
    <property type="project" value="TreeGrafter"/>
</dbReference>
<evidence type="ECO:0000313" key="14">
    <source>
        <dbReference type="Proteomes" id="UP000229631"/>
    </source>
</evidence>
<comment type="cofactor">
    <cofactor evidence="1">
        <name>Mn(2+)</name>
        <dbReference type="ChEBI" id="CHEBI:29035"/>
    </cofactor>
</comment>
<dbReference type="AlphaFoldDB" id="A0A2M7BD43"/>
<dbReference type="InterPro" id="IPR026533">
    <property type="entry name" value="NTPase/PRRC1"/>
</dbReference>
<keyword evidence="6" id="KW-0460">Magnesium</keyword>
<dbReference type="PANTHER" id="PTHR34699">
    <property type="match status" value="1"/>
</dbReference>
<dbReference type="SUPFAM" id="SSF52972">
    <property type="entry name" value="ITPase-like"/>
    <property type="match status" value="1"/>
</dbReference>
<evidence type="ECO:0000256" key="6">
    <source>
        <dbReference type="ARBA" id="ARBA00022842"/>
    </source>
</evidence>
<evidence type="ECO:0000256" key="1">
    <source>
        <dbReference type="ARBA" id="ARBA00001936"/>
    </source>
</evidence>
<feature type="domain" description="Non-canonical purine NTP phosphatase/PRRC1" evidence="12">
    <location>
        <begin position="15"/>
        <end position="123"/>
    </location>
</feature>
<evidence type="ECO:0000256" key="5">
    <source>
        <dbReference type="ARBA" id="ARBA00022801"/>
    </source>
</evidence>
<dbReference type="InterPro" id="IPR029001">
    <property type="entry name" value="ITPase-like_fam"/>
</dbReference>
<protein>
    <recommendedName>
        <fullName evidence="9">inosine/xanthosine triphosphatase</fullName>
        <ecNumber evidence="9">3.6.1.73</ecNumber>
    </recommendedName>
</protein>
<reference evidence="14" key="1">
    <citation type="submission" date="2017-09" db="EMBL/GenBank/DDBJ databases">
        <title>Depth-based differentiation of microbial function through sediment-hosted aquifers and enrichment of novel symbionts in the deep terrestrial subsurface.</title>
        <authorList>
            <person name="Probst A.J."/>
            <person name="Ladd B."/>
            <person name="Jarett J.K."/>
            <person name="Geller-Mcgrath D.E."/>
            <person name="Sieber C.M.K."/>
            <person name="Emerson J.B."/>
            <person name="Anantharaman K."/>
            <person name="Thomas B.C."/>
            <person name="Malmstrom R."/>
            <person name="Stieglmeier M."/>
            <person name="Klingl A."/>
            <person name="Woyke T."/>
            <person name="Ryan C.M."/>
            <person name="Banfield J.F."/>
        </authorList>
    </citation>
    <scope>NUCLEOTIDE SEQUENCE [LARGE SCALE GENOMIC DNA]</scope>
</reference>
<dbReference type="PANTHER" id="PTHR34699:SF2">
    <property type="entry name" value="NON-CANONICAL PURINE NTP PHOSPHATASE_PRRC1 DOMAIN-CONTAINING PROTEIN"/>
    <property type="match status" value="1"/>
</dbReference>
<evidence type="ECO:0000256" key="11">
    <source>
        <dbReference type="ARBA" id="ARBA00048781"/>
    </source>
</evidence>
<comment type="caution">
    <text evidence="13">The sequence shown here is derived from an EMBL/GenBank/DDBJ whole genome shotgun (WGS) entry which is preliminary data.</text>
</comment>
<keyword evidence="5" id="KW-0378">Hydrolase</keyword>
<evidence type="ECO:0000256" key="3">
    <source>
        <dbReference type="ARBA" id="ARBA00022723"/>
    </source>
</evidence>
<keyword evidence="3" id="KW-0479">Metal-binding</keyword>
<comment type="cofactor">
    <cofactor evidence="2">
        <name>Mg(2+)</name>
        <dbReference type="ChEBI" id="CHEBI:18420"/>
    </cofactor>
</comment>
<dbReference type="GO" id="GO:0009117">
    <property type="term" value="P:nucleotide metabolic process"/>
    <property type="evidence" value="ECO:0007669"/>
    <property type="project" value="UniProtKB-KW"/>
</dbReference>
<dbReference type="Proteomes" id="UP000229631">
    <property type="component" value="Unassembled WGS sequence"/>
</dbReference>
<comment type="catalytic activity">
    <reaction evidence="10">
        <text>ITP + H2O = IDP + phosphate + H(+)</text>
        <dbReference type="Rhea" id="RHEA:28330"/>
        <dbReference type="ChEBI" id="CHEBI:15377"/>
        <dbReference type="ChEBI" id="CHEBI:15378"/>
        <dbReference type="ChEBI" id="CHEBI:43474"/>
        <dbReference type="ChEBI" id="CHEBI:58280"/>
        <dbReference type="ChEBI" id="CHEBI:61402"/>
        <dbReference type="EC" id="3.6.1.73"/>
    </reaction>
</comment>
<evidence type="ECO:0000313" key="13">
    <source>
        <dbReference type="EMBL" id="PIV00980.1"/>
    </source>
</evidence>